<dbReference type="InterPro" id="IPR053237">
    <property type="entry name" value="Natterin_C"/>
</dbReference>
<dbReference type="Gene3D" id="2.170.15.10">
    <property type="entry name" value="Proaerolysin, chain A, domain 3"/>
    <property type="match status" value="1"/>
</dbReference>
<evidence type="ECO:0000313" key="6">
    <source>
        <dbReference type="Proteomes" id="UP001152320"/>
    </source>
</evidence>
<dbReference type="Pfam" id="PF01117">
    <property type="entry name" value="Aerolysin"/>
    <property type="match status" value="1"/>
</dbReference>
<evidence type="ECO:0000259" key="4">
    <source>
        <dbReference type="Pfam" id="PF01117"/>
    </source>
</evidence>
<gene>
    <name evidence="5" type="ORF">HOLleu_36441</name>
</gene>
<evidence type="ECO:0000256" key="2">
    <source>
        <dbReference type="ARBA" id="ARBA00023157"/>
    </source>
</evidence>
<sequence>MTSTTWIVVTTLFVLRLALSNAGVYEVFYNEADLTGSCTSNCESLPDRTDKYGCDRITKCRYGRKGWTRGFVRCDWCLCDCETSSDLPQKEIIESNQKIFTEDDLWGTCKKDCDAKGLQKTDAFGCSEIGNCHWHKNGWTRGFVRCDYCECDCIVMAYPDNYRIENVKYKLDLIILSKADTVIVGKTTVENNGDETEKVERSIKTSFTTSRMWTKGKSSTILFGSTVTIKAPILQIGVEITTGLSQEYTYSWGETKTWTIEDNTEQDITSPPHSMREATMTGVSYRADVPYTADLVTIYENGKETRQAINGVLHETSVTDVHLVYGESTPIACTKDSGKVDTLKKDSIITSSARSSMLKDHLMGGSILRDVKRKDPDRALPNGE</sequence>
<feature type="domain" description="Aerolysin-like C-terminal" evidence="4">
    <location>
        <begin position="179"/>
        <end position="300"/>
    </location>
</feature>
<evidence type="ECO:0000313" key="5">
    <source>
        <dbReference type="EMBL" id="KAJ8023874.1"/>
    </source>
</evidence>
<reference evidence="5" key="1">
    <citation type="submission" date="2021-10" db="EMBL/GenBank/DDBJ databases">
        <title>Tropical sea cucumber genome reveals ecological adaptation and Cuvierian tubules defense mechanism.</title>
        <authorList>
            <person name="Chen T."/>
        </authorList>
    </citation>
    <scope>NUCLEOTIDE SEQUENCE</scope>
    <source>
        <strain evidence="5">Nanhai2018</strain>
        <tissue evidence="5">Muscle</tissue>
    </source>
</reference>
<dbReference type="SUPFAM" id="SSF56973">
    <property type="entry name" value="Aerolisin/ETX pore-forming domain"/>
    <property type="match status" value="1"/>
</dbReference>
<evidence type="ECO:0000256" key="1">
    <source>
        <dbReference type="ARBA" id="ARBA00009831"/>
    </source>
</evidence>
<name>A0A9Q0YK54_HOLLE</name>
<comment type="similarity">
    <text evidence="1">Belongs to the aerolysin family.</text>
</comment>
<dbReference type="EMBL" id="JAIZAY010000019">
    <property type="protein sequence ID" value="KAJ8023874.1"/>
    <property type="molecule type" value="Genomic_DNA"/>
</dbReference>
<keyword evidence="6" id="KW-1185">Reference proteome</keyword>
<dbReference type="OrthoDB" id="1925699at2759"/>
<protein>
    <submittedName>
        <fullName evidence="5">Natterin-4</fullName>
    </submittedName>
</protein>
<comment type="caution">
    <text evidence="5">The sequence shown here is derived from an EMBL/GenBank/DDBJ whole genome shotgun (WGS) entry which is preliminary data.</text>
</comment>
<dbReference type="Proteomes" id="UP001152320">
    <property type="component" value="Chromosome 19"/>
</dbReference>
<feature type="chain" id="PRO_5040503361" evidence="3">
    <location>
        <begin position="23"/>
        <end position="384"/>
    </location>
</feature>
<proteinExistence type="inferred from homology"/>
<dbReference type="PANTHER" id="PTHR39244:SF5">
    <property type="entry name" value="NATTERIN-3-LIKE"/>
    <property type="match status" value="1"/>
</dbReference>
<organism evidence="5 6">
    <name type="scientific">Holothuria leucospilota</name>
    <name type="common">Black long sea cucumber</name>
    <name type="synonym">Mertensiothuria leucospilota</name>
    <dbReference type="NCBI Taxonomy" id="206669"/>
    <lineage>
        <taxon>Eukaryota</taxon>
        <taxon>Metazoa</taxon>
        <taxon>Echinodermata</taxon>
        <taxon>Eleutherozoa</taxon>
        <taxon>Echinozoa</taxon>
        <taxon>Holothuroidea</taxon>
        <taxon>Aspidochirotacea</taxon>
        <taxon>Aspidochirotida</taxon>
        <taxon>Holothuriidae</taxon>
        <taxon>Holothuria</taxon>
    </lineage>
</organism>
<evidence type="ECO:0000256" key="3">
    <source>
        <dbReference type="SAM" id="SignalP"/>
    </source>
</evidence>
<dbReference type="AlphaFoldDB" id="A0A9Q0YK54"/>
<feature type="signal peptide" evidence="3">
    <location>
        <begin position="1"/>
        <end position="22"/>
    </location>
</feature>
<keyword evidence="3" id="KW-0732">Signal</keyword>
<accession>A0A9Q0YK54</accession>
<dbReference type="InterPro" id="IPR055267">
    <property type="entry name" value="Aerolysin-like_C"/>
</dbReference>
<dbReference type="PANTHER" id="PTHR39244">
    <property type="entry name" value="NATTERIN-4"/>
    <property type="match status" value="1"/>
</dbReference>
<keyword evidence="2" id="KW-1015">Disulfide bond</keyword>